<evidence type="ECO:0000256" key="6">
    <source>
        <dbReference type="ARBA" id="ARBA00022448"/>
    </source>
</evidence>
<feature type="domain" description="N-acetyltransferase" evidence="15">
    <location>
        <begin position="232"/>
        <end position="381"/>
    </location>
</feature>
<sequence>MASETADKEGLNLVTSITTDDLVGASETSSQNTEEFVRNSQDSEVNETKQTEDDVKMSDNDAVEQEDVEMRHINGEGDKTVEAEEHEEKVSSNDVENVSAVAMEEDNKVRPGDDDFTAEDTAVLYEKTAEDDIEMKTIDASLQDATSESNDTVQTLASETSKGVNGVAVLAEPVAKKQKVDESVSQVIENTVVDDPTAGADRFHNVSPSGLISRDDMAKMEEDSGRLKFDVITNDGANEHMIQLTTLKNIFAKQLPKMPKEYIVRLVFDKNHRSMLILKNGTHVIGGICYRPFEKNRFAEIAFCAINASDQVKGYGTRLMNHLKEYVKTKNITHFLTYADNYAIGYFKKQGFTKTVSISRPNWYGYIKDYDGGTLMECTIHTQINYLRITSMIHQQRKAIQDKIQERSHSKTVYPGLTNFAEGRLMDIYMVPGVKEAGWSQAVIRNNRVGTRDQGSLKSQLSQLLKAVSNHRSAWPFHEPVDTTVVVDYLDHIKDPVDLQLISKRIESGNYVSKAAFKADLDKMCENCMIYNTPDTNYYKAAMDLREFIQSRIQIRDHNLQIMATPKDVKTSAIDLDDIDFDELDDYLELFQQDGVIKEAISKGVDLREYAQQIDEELRAAEAASIAQYVIKSADIVELHDEVQDCDNLLAKMQEMLLGFQADLGSISDEIRYLQDESIGMNIKLKNRRETEEKLQMYLDQVVVAPSLIKKIDEGEMNEVYLHALVTLNGKLRYAAMSDQDTLGLGLVPSQTAAFSDVKAQLKKLKARALVRIRDFLLAKMNEVKKPKTNVQMMQQNTLLPMKYLVTFLADNAPEVEDELRRVYSAAMSKTLVNVFRSYHTGLMKFYEEVATRTDVIVVEEQSLKGIFSSRVNLSKRNDTFSVTEREKILETASAPALILHVAQQEQLKLPYEAVFRNMQQHLMDSATSEYLFLIEFFKSSSEEENEFRTRDLFMRVFAKTLSLCLENLENYLFTCYDAIGLLLMIRLTYAQRLEMEKRRISCLDAYFDRVTLLLWPRFKAVFDLNLMSVKNAKAKKLGPIDRHPHFVIRRYAEFASSILSLSMSTQQSQSSKAAAGNLAILSAQMHENGQGDMILNNVTVMRDEILCLLLRLAEQHENAKDKCVFLINNYDLVLTHFEKRRVTSEETPRFEELRAGQREKFVEEELATYFAKLIQFVRQHEHLTLDKHGTLATKDCQQVDTAQIEQIVHEFALTWRAGIETINGNVMTYFSNFRNGMEILKQVLTQLLLYYTRFVEVVKRSYQSPPPFNSAIITTQEILYEIKKYSRSF</sequence>
<evidence type="ECO:0000256" key="1">
    <source>
        <dbReference type="ARBA" id="ARBA00004123"/>
    </source>
</evidence>
<dbReference type="InterPro" id="IPR000182">
    <property type="entry name" value="GNAT_dom"/>
</dbReference>
<dbReference type="InterPro" id="IPR007258">
    <property type="entry name" value="Vps52"/>
</dbReference>
<dbReference type="InterPro" id="IPR001487">
    <property type="entry name" value="Bromodomain"/>
</dbReference>
<keyword evidence="9" id="KW-0333">Golgi apparatus</keyword>
<dbReference type="Pfam" id="PF00439">
    <property type="entry name" value="Bromodomain"/>
    <property type="match status" value="1"/>
</dbReference>
<dbReference type="InterPro" id="IPR016181">
    <property type="entry name" value="Acyl_CoA_acyltransferase"/>
</dbReference>
<feature type="region of interest" description="Disordered" evidence="13">
    <location>
        <begin position="1"/>
        <end position="115"/>
    </location>
</feature>
<keyword evidence="6" id="KW-0813">Transport</keyword>
<dbReference type="PRINTS" id="PR00503">
    <property type="entry name" value="BROMODOMAIN"/>
</dbReference>
<evidence type="ECO:0000259" key="15">
    <source>
        <dbReference type="PROSITE" id="PS51186"/>
    </source>
</evidence>
<keyword evidence="8" id="KW-0805">Transcription regulation</keyword>
<keyword evidence="7" id="KW-0653">Protein transport</keyword>
<proteinExistence type="inferred from homology"/>
<organism evidence="16 17">
    <name type="scientific">Peronospora belbahrii</name>
    <dbReference type="NCBI Taxonomy" id="622444"/>
    <lineage>
        <taxon>Eukaryota</taxon>
        <taxon>Sar</taxon>
        <taxon>Stramenopiles</taxon>
        <taxon>Oomycota</taxon>
        <taxon>Peronosporomycetes</taxon>
        <taxon>Peronosporales</taxon>
        <taxon>Peronosporaceae</taxon>
        <taxon>Peronospora</taxon>
    </lineage>
</organism>
<feature type="compositionally biased region" description="Basic and acidic residues" evidence="13">
    <location>
        <begin position="1"/>
        <end position="10"/>
    </location>
</feature>
<evidence type="ECO:0000256" key="4">
    <source>
        <dbReference type="ARBA" id="ARBA00008607"/>
    </source>
</evidence>
<dbReference type="PANTHER" id="PTHR14190:SF7">
    <property type="entry name" value="VACUOLAR PROTEIN SORTING-ASSOCIATED PROTEIN 52 HOMOLOG"/>
    <property type="match status" value="1"/>
</dbReference>
<dbReference type="InterPro" id="IPR036427">
    <property type="entry name" value="Bromodomain-like_sf"/>
</dbReference>
<reference evidence="16 17" key="1">
    <citation type="submission" date="2021-11" db="EMBL/GenBank/DDBJ databases">
        <authorList>
            <person name="Islam A."/>
            <person name="Islam S."/>
            <person name="Flora M.S."/>
            <person name="Rahman M."/>
            <person name="Ziaur R.M."/>
            <person name="Epstein J.H."/>
            <person name="Hassan M."/>
            <person name="Klassen M."/>
            <person name="Woodard K."/>
            <person name="Webb A."/>
            <person name="Webby R.J."/>
            <person name="El Zowalaty M.E."/>
        </authorList>
    </citation>
    <scope>NUCLEOTIDE SEQUENCE [LARGE SCALE GENOMIC DNA]</scope>
    <source>
        <strain evidence="16">Pbs1</strain>
    </source>
</reference>
<feature type="compositionally biased region" description="Polar residues" evidence="13">
    <location>
        <begin position="26"/>
        <end position="43"/>
    </location>
</feature>
<dbReference type="PANTHER" id="PTHR14190">
    <property type="entry name" value="SUPPRESSOR OF ACTIN MUTATIONS 2/VACUOLAR PROTEIN SORTING 52"/>
    <property type="match status" value="1"/>
</dbReference>
<dbReference type="Gene3D" id="3.40.630.30">
    <property type="match status" value="1"/>
</dbReference>
<evidence type="ECO:0000256" key="9">
    <source>
        <dbReference type="ARBA" id="ARBA00023034"/>
    </source>
</evidence>
<dbReference type="SUPFAM" id="SSF47370">
    <property type="entry name" value="Bromodomain"/>
    <property type="match status" value="1"/>
</dbReference>
<dbReference type="Pfam" id="PF20655">
    <property type="entry name" value="Vps52_C"/>
    <property type="match status" value="1"/>
</dbReference>
<comment type="subcellular location">
    <subcellularLocation>
        <location evidence="2">Golgi apparatus</location>
        <location evidence="2">trans-Golgi network</location>
    </subcellularLocation>
    <subcellularLocation>
        <location evidence="1">Nucleus</location>
    </subcellularLocation>
</comment>
<evidence type="ECO:0000313" key="17">
    <source>
        <dbReference type="Proteomes" id="UP001158986"/>
    </source>
</evidence>
<evidence type="ECO:0000256" key="5">
    <source>
        <dbReference type="ARBA" id="ARBA00013184"/>
    </source>
</evidence>
<feature type="domain" description="Bromo" evidence="14">
    <location>
        <begin position="469"/>
        <end position="539"/>
    </location>
</feature>
<evidence type="ECO:0000256" key="10">
    <source>
        <dbReference type="ARBA" id="ARBA00023117"/>
    </source>
</evidence>
<protein>
    <recommendedName>
        <fullName evidence="5">histone acetyltransferase</fullName>
        <ecNumber evidence="5">2.3.1.48</ecNumber>
    </recommendedName>
</protein>
<evidence type="ECO:0000256" key="13">
    <source>
        <dbReference type="SAM" id="MobiDB-lite"/>
    </source>
</evidence>
<evidence type="ECO:0000256" key="11">
    <source>
        <dbReference type="ARBA" id="ARBA00023163"/>
    </source>
</evidence>
<dbReference type="SUPFAM" id="SSF55729">
    <property type="entry name" value="Acyl-CoA N-acyltransferases (Nat)"/>
    <property type="match status" value="1"/>
</dbReference>
<dbReference type="CDD" id="cd04301">
    <property type="entry name" value="NAT_SF"/>
    <property type="match status" value="1"/>
</dbReference>
<dbReference type="InterPro" id="IPR048319">
    <property type="entry name" value="Vps52_CC"/>
</dbReference>
<keyword evidence="17" id="KW-1185">Reference proteome</keyword>
<feature type="compositionally biased region" description="Basic and acidic residues" evidence="13">
    <location>
        <begin position="68"/>
        <end position="91"/>
    </location>
</feature>
<evidence type="ECO:0000256" key="12">
    <source>
        <dbReference type="PROSITE-ProRule" id="PRU00035"/>
    </source>
</evidence>
<dbReference type="Gene3D" id="1.20.920.10">
    <property type="entry name" value="Bromodomain-like"/>
    <property type="match status" value="1"/>
</dbReference>
<dbReference type="Pfam" id="PF00583">
    <property type="entry name" value="Acetyltransf_1"/>
    <property type="match status" value="1"/>
</dbReference>
<dbReference type="Proteomes" id="UP001158986">
    <property type="component" value="Unassembled WGS sequence"/>
</dbReference>
<evidence type="ECO:0000313" key="16">
    <source>
        <dbReference type="EMBL" id="CAH0519155.1"/>
    </source>
</evidence>
<dbReference type="InterPro" id="IPR018359">
    <property type="entry name" value="Bromodomain_CS"/>
</dbReference>
<accession>A0ABN8D183</accession>
<name>A0ABN8D183_9STRA</name>
<keyword evidence="11" id="KW-0804">Transcription</keyword>
<keyword evidence="10 12" id="KW-0103">Bromodomain</keyword>
<comment type="similarity">
    <text evidence="4">Belongs to the acetyltransferase family. GCN5 subfamily.</text>
</comment>
<evidence type="ECO:0000256" key="3">
    <source>
        <dbReference type="ARBA" id="ARBA00008180"/>
    </source>
</evidence>
<dbReference type="EC" id="2.3.1.48" evidence="5"/>
<evidence type="ECO:0000256" key="8">
    <source>
        <dbReference type="ARBA" id="ARBA00023015"/>
    </source>
</evidence>
<dbReference type="SMART" id="SM00297">
    <property type="entry name" value="BROMO"/>
    <property type="match status" value="1"/>
</dbReference>
<feature type="compositionally biased region" description="Basic and acidic residues" evidence="13">
    <location>
        <begin position="46"/>
        <end position="59"/>
    </location>
</feature>
<dbReference type="PROSITE" id="PS00633">
    <property type="entry name" value="BROMODOMAIN_1"/>
    <property type="match status" value="1"/>
</dbReference>
<dbReference type="PROSITE" id="PS50014">
    <property type="entry name" value="BROMODOMAIN_2"/>
    <property type="match status" value="1"/>
</dbReference>
<dbReference type="InterPro" id="IPR048361">
    <property type="entry name" value="Vps52_C"/>
</dbReference>
<dbReference type="EMBL" id="CAKLCB010000280">
    <property type="protein sequence ID" value="CAH0519155.1"/>
    <property type="molecule type" value="Genomic_DNA"/>
</dbReference>
<dbReference type="Pfam" id="PF04129">
    <property type="entry name" value="Vps52_CC"/>
    <property type="match status" value="1"/>
</dbReference>
<evidence type="ECO:0000259" key="14">
    <source>
        <dbReference type="PROSITE" id="PS50014"/>
    </source>
</evidence>
<comment type="caution">
    <text evidence="16">The sequence shown here is derived from an EMBL/GenBank/DDBJ whole genome shotgun (WGS) entry which is preliminary data.</text>
</comment>
<evidence type="ECO:0000256" key="2">
    <source>
        <dbReference type="ARBA" id="ARBA00004601"/>
    </source>
</evidence>
<comment type="similarity">
    <text evidence="3">Belongs to the VPS52 family.</text>
</comment>
<dbReference type="PROSITE" id="PS51186">
    <property type="entry name" value="GNAT"/>
    <property type="match status" value="1"/>
</dbReference>
<gene>
    <name evidence="16" type="ORF">PBS001_LOCUS5691</name>
</gene>
<evidence type="ECO:0000256" key="7">
    <source>
        <dbReference type="ARBA" id="ARBA00022927"/>
    </source>
</evidence>